<name>T0ZVF6_9ZZZZ</name>
<gene>
    <name evidence="2" type="ORF">B2A_07943</name>
</gene>
<comment type="caution">
    <text evidence="2">The sequence shown here is derived from an EMBL/GenBank/DDBJ whole genome shotgun (WGS) entry which is preliminary data.</text>
</comment>
<dbReference type="Gene3D" id="3.30.1050.10">
    <property type="entry name" value="SCP2 sterol-binding domain"/>
    <property type="match status" value="1"/>
</dbReference>
<evidence type="ECO:0000259" key="1">
    <source>
        <dbReference type="Pfam" id="PF02036"/>
    </source>
</evidence>
<protein>
    <submittedName>
        <fullName evidence="2">Sterol carrier protein</fullName>
    </submittedName>
</protein>
<evidence type="ECO:0000313" key="2">
    <source>
        <dbReference type="EMBL" id="EQD48518.1"/>
    </source>
</evidence>
<feature type="non-terminal residue" evidence="2">
    <location>
        <position position="1"/>
    </location>
</feature>
<feature type="domain" description="SCP2" evidence="1">
    <location>
        <begin position="16"/>
        <end position="117"/>
    </location>
</feature>
<reference evidence="2" key="2">
    <citation type="journal article" date="2014" name="ISME J.">
        <title>Microbial stratification in low pH oxic and suboxic macroscopic growths along an acid mine drainage.</title>
        <authorList>
            <person name="Mendez-Garcia C."/>
            <person name="Mesa V."/>
            <person name="Sprenger R.R."/>
            <person name="Richter M."/>
            <person name="Diez M.S."/>
            <person name="Solano J."/>
            <person name="Bargiela R."/>
            <person name="Golyshina O.V."/>
            <person name="Manteca A."/>
            <person name="Ramos J.L."/>
            <person name="Gallego J.R."/>
            <person name="Llorente I."/>
            <person name="Martins Dos Santos V.A."/>
            <person name="Jensen O.N."/>
            <person name="Pelaez A.I."/>
            <person name="Sanchez J."/>
            <person name="Ferrer M."/>
        </authorList>
    </citation>
    <scope>NUCLEOTIDE SEQUENCE</scope>
</reference>
<reference evidence="2" key="1">
    <citation type="submission" date="2013-08" db="EMBL/GenBank/DDBJ databases">
        <authorList>
            <person name="Mendez C."/>
            <person name="Richter M."/>
            <person name="Ferrer M."/>
            <person name="Sanchez J."/>
        </authorList>
    </citation>
    <scope>NUCLEOTIDE SEQUENCE</scope>
</reference>
<dbReference type="Pfam" id="PF02036">
    <property type="entry name" value="SCP2"/>
    <property type="match status" value="1"/>
</dbReference>
<dbReference type="InterPro" id="IPR036527">
    <property type="entry name" value="SCP2_sterol-bd_dom_sf"/>
</dbReference>
<sequence>ALFPPREWIALFQEELNRNAAYEEAARTWEGDFVFLIQPDQGLLEPTTFYLDLFHGKCREAEMLPNPQARSAAFSLEGSYGNWRKLIAKEIDPVQALMGGQFRFKGNMLKVMRYNRAARELVNTATLIPTEFV</sequence>
<proteinExistence type="predicted"/>
<accession>T0ZVF6</accession>
<dbReference type="InterPro" id="IPR003033">
    <property type="entry name" value="SCP2_sterol-bd_dom"/>
</dbReference>
<dbReference type="AlphaFoldDB" id="T0ZVF6"/>
<dbReference type="SUPFAM" id="SSF55718">
    <property type="entry name" value="SCP-like"/>
    <property type="match status" value="1"/>
</dbReference>
<organism evidence="2">
    <name type="scientific">mine drainage metagenome</name>
    <dbReference type="NCBI Taxonomy" id="410659"/>
    <lineage>
        <taxon>unclassified sequences</taxon>
        <taxon>metagenomes</taxon>
        <taxon>ecological metagenomes</taxon>
    </lineage>
</organism>
<dbReference type="EMBL" id="AUZZ01005713">
    <property type="protein sequence ID" value="EQD48518.1"/>
    <property type="molecule type" value="Genomic_DNA"/>
</dbReference>